<name>A0AAW0YV27_9TREE</name>
<proteinExistence type="predicted"/>
<protein>
    <recommendedName>
        <fullName evidence="1">Dienelactone hydrolase domain-containing protein</fullName>
    </recommendedName>
</protein>
<dbReference type="InterPro" id="IPR002925">
    <property type="entry name" value="Dienelactn_hydro"/>
</dbReference>
<gene>
    <name evidence="2" type="ORF">IAR55_006301</name>
</gene>
<dbReference type="Gene3D" id="3.40.50.1820">
    <property type="entry name" value="alpha/beta hydrolase"/>
    <property type="match status" value="1"/>
</dbReference>
<comment type="caution">
    <text evidence="2">The sequence shown here is derived from an EMBL/GenBank/DDBJ whole genome shotgun (WGS) entry which is preliminary data.</text>
</comment>
<sequence length="280" mass="29982">MSEQTSVSPCCVTGHIHSGTPLGKSEILYGLSTYISNSKTPTEAGAKQDVVVLLPDIFGADLVNTKLVADEWAGKGWKVLLPDVFEGDSVDIANLNAIVPNNRYKAQATVASKAADSVKAAAALGPWLAKHREAVARPIVEKFVQAVRADPSTGKIAAVGYCWGGRYVALLAQDDCAARIDVGVSTHPSFLVADDLKPITKVPIAIFKGSHDDMTSDDQLKEFEGILKNNLGDDKVVTKVYPGAVHGFAVRGDMEEPTEKAQKEEVTKDSFDFVSKHFGQ</sequence>
<dbReference type="Proteomes" id="UP001388673">
    <property type="component" value="Unassembled WGS sequence"/>
</dbReference>
<dbReference type="SUPFAM" id="SSF53474">
    <property type="entry name" value="alpha/beta-Hydrolases"/>
    <property type="match status" value="1"/>
</dbReference>
<dbReference type="PANTHER" id="PTHR17630">
    <property type="entry name" value="DIENELACTONE HYDROLASE"/>
    <property type="match status" value="1"/>
</dbReference>
<reference evidence="2 3" key="1">
    <citation type="journal article" date="2024" name="bioRxiv">
        <title>Comparative genomics of Cryptococcus and Kwoniella reveals pathogenesis evolution and contrasting karyotype dynamics via intercentromeric recombination or chromosome fusion.</title>
        <authorList>
            <person name="Coelho M.A."/>
            <person name="David-Palma M."/>
            <person name="Shea T."/>
            <person name="Bowers K."/>
            <person name="McGinley-Smith S."/>
            <person name="Mohammad A.W."/>
            <person name="Gnirke A."/>
            <person name="Yurkov A.M."/>
            <person name="Nowrousian M."/>
            <person name="Sun S."/>
            <person name="Cuomo C.A."/>
            <person name="Heitman J."/>
        </authorList>
    </citation>
    <scope>NUCLEOTIDE SEQUENCE [LARGE SCALE GENOMIC DNA]</scope>
    <source>
        <strain evidence="2 3">CBS 13917</strain>
    </source>
</reference>
<feature type="domain" description="Dienelactone hydrolase" evidence="1">
    <location>
        <begin position="40"/>
        <end position="276"/>
    </location>
</feature>
<dbReference type="AlphaFoldDB" id="A0AAW0YV27"/>
<organism evidence="2 3">
    <name type="scientific">Kwoniella newhampshirensis</name>
    <dbReference type="NCBI Taxonomy" id="1651941"/>
    <lineage>
        <taxon>Eukaryota</taxon>
        <taxon>Fungi</taxon>
        <taxon>Dikarya</taxon>
        <taxon>Basidiomycota</taxon>
        <taxon>Agaricomycotina</taxon>
        <taxon>Tremellomycetes</taxon>
        <taxon>Tremellales</taxon>
        <taxon>Cryptococcaceae</taxon>
        <taxon>Kwoniella</taxon>
    </lineage>
</organism>
<evidence type="ECO:0000313" key="3">
    <source>
        <dbReference type="Proteomes" id="UP001388673"/>
    </source>
</evidence>
<dbReference type="KEGG" id="kne:92183559"/>
<accession>A0AAW0YV27</accession>
<dbReference type="InterPro" id="IPR029058">
    <property type="entry name" value="AB_hydrolase_fold"/>
</dbReference>
<dbReference type="PANTHER" id="PTHR17630:SF44">
    <property type="entry name" value="PROTEIN AIM2"/>
    <property type="match status" value="1"/>
</dbReference>
<dbReference type="GeneID" id="92183559"/>
<evidence type="ECO:0000259" key="1">
    <source>
        <dbReference type="Pfam" id="PF01738"/>
    </source>
</evidence>
<dbReference type="Pfam" id="PF01738">
    <property type="entry name" value="DLH"/>
    <property type="match status" value="1"/>
</dbReference>
<keyword evidence="3" id="KW-1185">Reference proteome</keyword>
<evidence type="ECO:0000313" key="2">
    <source>
        <dbReference type="EMBL" id="KAK8845585.1"/>
    </source>
</evidence>
<dbReference type="RefSeq" id="XP_066800393.1">
    <property type="nucleotide sequence ID" value="XM_066949385.1"/>
</dbReference>
<dbReference type="GO" id="GO:0016787">
    <property type="term" value="F:hydrolase activity"/>
    <property type="evidence" value="ECO:0007669"/>
    <property type="project" value="InterPro"/>
</dbReference>
<dbReference type="EMBL" id="JBCAWK010000012">
    <property type="protein sequence ID" value="KAK8845585.1"/>
    <property type="molecule type" value="Genomic_DNA"/>
</dbReference>